<dbReference type="Pfam" id="PF09924">
    <property type="entry name" value="LPG_synthase_C"/>
    <property type="match status" value="1"/>
</dbReference>
<evidence type="ECO:0000313" key="3">
    <source>
        <dbReference type="Proteomes" id="UP000886750"/>
    </source>
</evidence>
<dbReference type="AlphaFoldDB" id="A0A9D1ZUV5"/>
<dbReference type="InterPro" id="IPR016181">
    <property type="entry name" value="Acyl_CoA_acyltransferase"/>
</dbReference>
<dbReference type="Proteomes" id="UP000886750">
    <property type="component" value="Unassembled WGS sequence"/>
</dbReference>
<organism evidence="2 3">
    <name type="scientific">Candidatus Borkfalkia excrementigallinarum</name>
    <dbReference type="NCBI Taxonomy" id="2838506"/>
    <lineage>
        <taxon>Bacteria</taxon>
        <taxon>Bacillati</taxon>
        <taxon>Bacillota</taxon>
        <taxon>Clostridia</taxon>
        <taxon>Christensenellales</taxon>
        <taxon>Christensenellaceae</taxon>
        <taxon>Candidatus Borkfalkia</taxon>
    </lineage>
</organism>
<evidence type="ECO:0000259" key="1">
    <source>
        <dbReference type="PROSITE" id="PS51186"/>
    </source>
</evidence>
<feature type="domain" description="N-acetyltransferase" evidence="1">
    <location>
        <begin position="316"/>
        <end position="472"/>
    </location>
</feature>
<dbReference type="InterPro" id="IPR000182">
    <property type="entry name" value="GNAT_dom"/>
</dbReference>
<evidence type="ECO:0000313" key="2">
    <source>
        <dbReference type="EMBL" id="HIY96220.1"/>
    </source>
</evidence>
<dbReference type="PANTHER" id="PTHR41373:SF1">
    <property type="entry name" value="PHOSPHATIDYLGLYCEROL LYSYLTRANSFERASE C-TERMINAL DOMAIN-CONTAINING PROTEIN"/>
    <property type="match status" value="1"/>
</dbReference>
<comment type="caution">
    <text evidence="2">The sequence shown here is derived from an EMBL/GenBank/DDBJ whole genome shotgun (WGS) entry which is preliminary data.</text>
</comment>
<reference evidence="2" key="2">
    <citation type="submission" date="2021-04" db="EMBL/GenBank/DDBJ databases">
        <authorList>
            <person name="Gilroy R."/>
        </authorList>
    </citation>
    <scope>NUCLEOTIDE SEQUENCE</scope>
    <source>
        <strain evidence="2">1345</strain>
    </source>
</reference>
<proteinExistence type="predicted"/>
<dbReference type="InterPro" id="IPR024320">
    <property type="entry name" value="LPG_synthase_C"/>
</dbReference>
<sequence>MQFCKLEREELPRLLPYFRAQGTHVSNYSAGLLFMWGKHLSTLFCEEENCLFLIDQYVGSRYFYYPISKDGDAAAEERGLDKIERYCRENDVRLHFTNVPREKLAALVLRYGAELHVSNIRRWRDYLYEAEDFKTYAGGRYSGQRNHVNKFKKSYPDFEFCTYEREDRPEIEAFLREYSVSQYAKEDMYADEEMRGVFEILPHLGEMQMYAAYLRAGGKIVAFTVGERCGDMMVVHIEKALRGVQGAYPAIAQMFAQTFCCDGIRYINREDDSGDAGLRKSKLQYLPVRLVDKYNLAVKRSIDALSKLPELQTQRLMLKEVAQEDERAFARLARDDELNRYWGYNWHDDAPDTAPDAWFLEDIRSDFKKKHELPLGVYFEGALVGEVVLYHFGYAAEAEIGMRILPEFQGRGFARESLLALMEYGFVKLGLERIEAKCFKENTASAYTLKAAGLRPCGEDEKYYFFYKTAAM</sequence>
<dbReference type="SUPFAM" id="SSF55729">
    <property type="entry name" value="Acyl-CoA N-acyltransferases (Nat)"/>
    <property type="match status" value="3"/>
</dbReference>
<dbReference type="Gene3D" id="3.40.630.30">
    <property type="match status" value="2"/>
</dbReference>
<dbReference type="GO" id="GO:0016747">
    <property type="term" value="F:acyltransferase activity, transferring groups other than amino-acyl groups"/>
    <property type="evidence" value="ECO:0007669"/>
    <property type="project" value="InterPro"/>
</dbReference>
<name>A0A9D1ZUV5_9FIRM</name>
<dbReference type="InterPro" id="IPR016732">
    <property type="entry name" value="UCP018688"/>
</dbReference>
<protein>
    <submittedName>
        <fullName evidence="2">GNAT family N-acetyltransferase</fullName>
    </submittedName>
</protein>
<dbReference type="PROSITE" id="PS51186">
    <property type="entry name" value="GNAT"/>
    <property type="match status" value="1"/>
</dbReference>
<accession>A0A9D1ZUV5</accession>
<dbReference type="EMBL" id="DXCQ01000008">
    <property type="protein sequence ID" value="HIY96220.1"/>
    <property type="molecule type" value="Genomic_DNA"/>
</dbReference>
<dbReference type="PANTHER" id="PTHR41373">
    <property type="entry name" value="DUF2156 DOMAIN-CONTAINING PROTEIN"/>
    <property type="match status" value="1"/>
</dbReference>
<reference evidence="2" key="1">
    <citation type="journal article" date="2021" name="PeerJ">
        <title>Extensive microbial diversity within the chicken gut microbiome revealed by metagenomics and culture.</title>
        <authorList>
            <person name="Gilroy R."/>
            <person name="Ravi A."/>
            <person name="Getino M."/>
            <person name="Pursley I."/>
            <person name="Horton D.L."/>
            <person name="Alikhan N.F."/>
            <person name="Baker D."/>
            <person name="Gharbi K."/>
            <person name="Hall N."/>
            <person name="Watson M."/>
            <person name="Adriaenssens E.M."/>
            <person name="Foster-Nyarko E."/>
            <person name="Jarju S."/>
            <person name="Secka A."/>
            <person name="Antonio M."/>
            <person name="Oren A."/>
            <person name="Chaudhuri R.R."/>
            <person name="La Ragione R."/>
            <person name="Hildebrand F."/>
            <person name="Pallen M.J."/>
        </authorList>
    </citation>
    <scope>NUCLEOTIDE SEQUENCE</scope>
    <source>
        <strain evidence="2">1345</strain>
    </source>
</reference>
<gene>
    <name evidence="2" type="ORF">H9729_00875</name>
</gene>
<dbReference type="Pfam" id="PF13302">
    <property type="entry name" value="Acetyltransf_3"/>
    <property type="match status" value="1"/>
</dbReference>